<keyword evidence="1" id="KW-0812">Transmembrane</keyword>
<organism evidence="2">
    <name type="scientific">Shewanella decolorationis</name>
    <dbReference type="NCBI Taxonomy" id="256839"/>
    <lineage>
        <taxon>Bacteria</taxon>
        <taxon>Pseudomonadati</taxon>
        <taxon>Pseudomonadota</taxon>
        <taxon>Gammaproteobacteria</taxon>
        <taxon>Alteromonadales</taxon>
        <taxon>Shewanellaceae</taxon>
        <taxon>Shewanella</taxon>
    </lineage>
</organism>
<sequence>MFKALNQIKPLTRLAAFLFIVAIFVILNWLIFNPELVHKIATFDRFRLCFVESSLGLMVGPIPSDGIVFVTKFVFFAVTRLPTSLGKL</sequence>
<proteinExistence type="predicted"/>
<evidence type="ECO:0000313" key="2">
    <source>
        <dbReference type="EMBL" id="QDZ89292.1"/>
    </source>
</evidence>
<dbReference type="EMBL" id="CP031775">
    <property type="protein sequence ID" value="QDZ89292.1"/>
    <property type="molecule type" value="Genomic_DNA"/>
</dbReference>
<name>A0A5B8QTJ8_9GAMM</name>
<evidence type="ECO:0000256" key="1">
    <source>
        <dbReference type="SAM" id="Phobius"/>
    </source>
</evidence>
<gene>
    <name evidence="2" type="ORF">D0436_01785</name>
</gene>
<accession>A0A5B8QTJ8</accession>
<keyword evidence="1" id="KW-0472">Membrane</keyword>
<dbReference type="AlphaFoldDB" id="A0A5B8QTJ8"/>
<protein>
    <submittedName>
        <fullName evidence="2">Uncharacterized protein</fullName>
    </submittedName>
</protein>
<keyword evidence="1" id="KW-1133">Transmembrane helix</keyword>
<reference evidence="2" key="1">
    <citation type="journal article" date="2019" name="Ecotoxicol. Environ. Saf.">
        <title>Microbial characterization of heavy metal resistant bacterial strains isolated from an electroplating wastewater treatment plant.</title>
        <authorList>
            <person name="Cai X."/>
            <person name="Zheng X."/>
            <person name="Zhang D."/>
            <person name="Iqbal W."/>
            <person name="Liu C."/>
            <person name="Yang B."/>
            <person name="Zhao X."/>
            <person name="Lu X."/>
            <person name="Mao Y."/>
        </authorList>
    </citation>
    <scope>NUCLEOTIDE SEQUENCE [LARGE SCALE GENOMIC DNA]</scope>
    <source>
        <strain evidence="2">Ni1-3</strain>
    </source>
</reference>
<feature type="transmembrane region" description="Helical" evidence="1">
    <location>
        <begin position="12"/>
        <end position="32"/>
    </location>
</feature>